<accession>A0ACC0BFD8</accession>
<proteinExistence type="predicted"/>
<evidence type="ECO:0000313" key="1">
    <source>
        <dbReference type="EMBL" id="KAI5671336.1"/>
    </source>
</evidence>
<reference evidence="2" key="1">
    <citation type="journal article" date="2023" name="Nat. Plants">
        <title>Single-cell RNA sequencing provides a high-resolution roadmap for understanding the multicellular compartmentation of specialized metabolism.</title>
        <authorList>
            <person name="Sun S."/>
            <person name="Shen X."/>
            <person name="Li Y."/>
            <person name="Li Y."/>
            <person name="Wang S."/>
            <person name="Li R."/>
            <person name="Zhang H."/>
            <person name="Shen G."/>
            <person name="Guo B."/>
            <person name="Wei J."/>
            <person name="Xu J."/>
            <person name="St-Pierre B."/>
            <person name="Chen S."/>
            <person name="Sun C."/>
        </authorList>
    </citation>
    <scope>NUCLEOTIDE SEQUENCE [LARGE SCALE GENOMIC DNA]</scope>
</reference>
<comment type="caution">
    <text evidence="1">The sequence shown here is derived from an EMBL/GenBank/DDBJ whole genome shotgun (WGS) entry which is preliminary data.</text>
</comment>
<dbReference type="EMBL" id="CM044703">
    <property type="protein sequence ID" value="KAI5671336.1"/>
    <property type="molecule type" value="Genomic_DNA"/>
</dbReference>
<organism evidence="1 2">
    <name type="scientific">Catharanthus roseus</name>
    <name type="common">Madagascar periwinkle</name>
    <name type="synonym">Vinca rosea</name>
    <dbReference type="NCBI Taxonomy" id="4058"/>
    <lineage>
        <taxon>Eukaryota</taxon>
        <taxon>Viridiplantae</taxon>
        <taxon>Streptophyta</taxon>
        <taxon>Embryophyta</taxon>
        <taxon>Tracheophyta</taxon>
        <taxon>Spermatophyta</taxon>
        <taxon>Magnoliopsida</taxon>
        <taxon>eudicotyledons</taxon>
        <taxon>Gunneridae</taxon>
        <taxon>Pentapetalae</taxon>
        <taxon>asterids</taxon>
        <taxon>lamiids</taxon>
        <taxon>Gentianales</taxon>
        <taxon>Apocynaceae</taxon>
        <taxon>Rauvolfioideae</taxon>
        <taxon>Vinceae</taxon>
        <taxon>Catharanthinae</taxon>
        <taxon>Catharanthus</taxon>
    </lineage>
</organism>
<name>A0ACC0BFD8_CATRO</name>
<sequence length="461" mass="53223">MAKKSVMTKHMIEDSLASRGLILLSKVPGNIFAKILEYYKHVVTQLSASENDVNLKAFVSGMVNEHEETLFGLLVAADYLDIKDFFSLAYEDFLDMIKRKDQEHITGFQHHIGFFPRRGWKIQRENPWAFKDDITFEVDEAMAKQTVTIKHMIEHSFDSRGPILIPRVTGNILAKDIEYCKCVVTQPPAGENNVDLKAIVSSLVNDNEEILFRLLVALDYLDIKGLLSLACEDVLDMIKWKDHKHIRRIFNITPDFSSERRKRYEGRIRGISTKYFCLLTRYVDERTMTVQALEYSKVKTEEAQALWRKYRHNIGQRSLVHHNKGDITSHMVIWNFSDNTAKLNSQPSKQQTMRNICLPRVHRLKAVNEMRHFDYNAASMRLIKNPTAMDSSSSSRVDKVILQSIEDKTFEVDELVAKQSMTIEHLIEDSTGPVVIPNVSGYILTEIVRYCKRVVTQPILR</sequence>
<evidence type="ECO:0000313" key="2">
    <source>
        <dbReference type="Proteomes" id="UP001060085"/>
    </source>
</evidence>
<keyword evidence="2" id="KW-1185">Reference proteome</keyword>
<dbReference type="Proteomes" id="UP001060085">
    <property type="component" value="Linkage Group LG03"/>
</dbReference>
<gene>
    <name evidence="1" type="ORF">M9H77_11700</name>
</gene>
<protein>
    <submittedName>
        <fullName evidence="1">Uncharacterized protein</fullName>
    </submittedName>
</protein>